<comment type="caution">
    <text evidence="2">The sequence shown here is derived from an EMBL/GenBank/DDBJ whole genome shotgun (WGS) entry which is preliminary data.</text>
</comment>
<proteinExistence type="predicted"/>
<evidence type="ECO:0000313" key="3">
    <source>
        <dbReference type="Proteomes" id="UP000765509"/>
    </source>
</evidence>
<organism evidence="2 3">
    <name type="scientific">Austropuccinia psidii MF-1</name>
    <dbReference type="NCBI Taxonomy" id="1389203"/>
    <lineage>
        <taxon>Eukaryota</taxon>
        <taxon>Fungi</taxon>
        <taxon>Dikarya</taxon>
        <taxon>Basidiomycota</taxon>
        <taxon>Pucciniomycotina</taxon>
        <taxon>Pucciniomycetes</taxon>
        <taxon>Pucciniales</taxon>
        <taxon>Sphaerophragmiaceae</taxon>
        <taxon>Austropuccinia</taxon>
    </lineage>
</organism>
<evidence type="ECO:0000313" key="2">
    <source>
        <dbReference type="EMBL" id="MBW0585920.1"/>
    </source>
</evidence>
<name>A0A9Q3Q6A8_9BASI</name>
<dbReference type="EMBL" id="AVOT02122328">
    <property type="protein sequence ID" value="MBW0585920.1"/>
    <property type="molecule type" value="Genomic_DNA"/>
</dbReference>
<accession>A0A9Q3Q6A8</accession>
<evidence type="ECO:0000256" key="1">
    <source>
        <dbReference type="SAM" id="MobiDB-lite"/>
    </source>
</evidence>
<dbReference type="Proteomes" id="UP000765509">
    <property type="component" value="Unassembled WGS sequence"/>
</dbReference>
<gene>
    <name evidence="2" type="ORF">O181_125635</name>
</gene>
<reference evidence="2" key="1">
    <citation type="submission" date="2021-03" db="EMBL/GenBank/DDBJ databases">
        <title>Draft genome sequence of rust myrtle Austropuccinia psidii MF-1, a brazilian biotype.</title>
        <authorList>
            <person name="Quecine M.C."/>
            <person name="Pachon D.M.R."/>
            <person name="Bonatelli M.L."/>
            <person name="Correr F.H."/>
            <person name="Franceschini L.M."/>
            <person name="Leite T.F."/>
            <person name="Margarido G.R.A."/>
            <person name="Almeida C.A."/>
            <person name="Ferrarezi J.A."/>
            <person name="Labate C.A."/>
        </authorList>
    </citation>
    <scope>NUCLEOTIDE SEQUENCE</scope>
    <source>
        <strain evidence="2">MF-1</strain>
    </source>
</reference>
<sequence>MGPGHGTPEAPANLSSGGFQWPPWPMDHRTPKWAKTCPEAIKFKNHHKKGHDPSSMVGLNGPQIHHLRHFQGQWGQDPPSRCFEGISIRESRAKHQVSPFTLRYMIIYSLAIKF</sequence>
<dbReference type="AlphaFoldDB" id="A0A9Q3Q6A8"/>
<feature type="region of interest" description="Disordered" evidence="1">
    <location>
        <begin position="1"/>
        <end position="22"/>
    </location>
</feature>
<protein>
    <submittedName>
        <fullName evidence="2">Uncharacterized protein</fullName>
    </submittedName>
</protein>
<keyword evidence="3" id="KW-1185">Reference proteome</keyword>